<dbReference type="EC" id="3.4.16.4" evidence="4"/>
<evidence type="ECO:0000256" key="8">
    <source>
        <dbReference type="ARBA" id="ARBA00022801"/>
    </source>
</evidence>
<gene>
    <name evidence="18" type="ordered locus">Dtox_3178</name>
</gene>
<evidence type="ECO:0000256" key="2">
    <source>
        <dbReference type="ARBA" id="ARBA00004752"/>
    </source>
</evidence>
<dbReference type="Gene3D" id="2.60.410.10">
    <property type="entry name" value="D-Ala-D-Ala carboxypeptidase, C-terminal domain"/>
    <property type="match status" value="1"/>
</dbReference>
<evidence type="ECO:0000256" key="3">
    <source>
        <dbReference type="ARBA" id="ARBA00007164"/>
    </source>
</evidence>
<comment type="similarity">
    <text evidence="3 15">Belongs to the peptidase S11 family.</text>
</comment>
<dbReference type="STRING" id="485916.Dtox_3178"/>
<evidence type="ECO:0000256" key="10">
    <source>
        <dbReference type="ARBA" id="ARBA00022984"/>
    </source>
</evidence>
<dbReference type="MEROPS" id="S11.004"/>
<dbReference type="InterPro" id="IPR012338">
    <property type="entry name" value="Beta-lactam/transpept-like"/>
</dbReference>
<dbReference type="InterPro" id="IPR012907">
    <property type="entry name" value="Peptidase_S11_C"/>
</dbReference>
<evidence type="ECO:0000256" key="7">
    <source>
        <dbReference type="ARBA" id="ARBA00022729"/>
    </source>
</evidence>
<keyword evidence="5 18" id="KW-0121">Carboxypeptidase</keyword>
<sequence>MKINMLRVLPFFLLLLNVYCLPVQAAYSPPVAAESAVLMDVGSGQVLYQKNAFQRRPPASTTKILTALLALEGGDLGQVVTISKTAASTGESSIYLQAGENLTLEELIYGALLKSGNDSCVAIAEQIAGTEANFVQLMNEKAKQMGAMDSHFVNCNGLPAEGHYSTAYDLAKLTCYALQNPVFNTVVSTREKVIRGPGWQRHLQNTNQLLDTYTFADGVKTGTTNAAGPCLVASATRDNRRLVSVVLHSANRYGDSKSLLEYGFNNFSNNKVLTAGQVIGDIPVCDGFSPAVQAVSKGDLTVVIPNGRTDLIEKKIYLVDGLTAPVKKEQKIGRVDLYMDKVYIASTDLIASGSIERLPAYRILWRKFYQNIG</sequence>
<evidence type="ECO:0000256" key="6">
    <source>
        <dbReference type="ARBA" id="ARBA00022670"/>
    </source>
</evidence>
<evidence type="ECO:0000256" key="15">
    <source>
        <dbReference type="RuleBase" id="RU004016"/>
    </source>
</evidence>
<evidence type="ECO:0000259" key="17">
    <source>
        <dbReference type="SMART" id="SM00936"/>
    </source>
</evidence>
<dbReference type="PANTHER" id="PTHR21581">
    <property type="entry name" value="D-ALANYL-D-ALANINE CARBOXYPEPTIDASE"/>
    <property type="match status" value="1"/>
</dbReference>
<feature type="active site" evidence="13">
    <location>
        <position position="115"/>
    </location>
</feature>
<dbReference type="SUPFAM" id="SSF69189">
    <property type="entry name" value="Penicillin-binding protein associated domain"/>
    <property type="match status" value="1"/>
</dbReference>
<feature type="signal peptide" evidence="16">
    <location>
        <begin position="1"/>
        <end position="25"/>
    </location>
</feature>
<dbReference type="Proteomes" id="UP000002217">
    <property type="component" value="Chromosome"/>
</dbReference>
<dbReference type="InterPro" id="IPR037167">
    <property type="entry name" value="Peptidase_S11_C_sf"/>
</dbReference>
<evidence type="ECO:0000256" key="5">
    <source>
        <dbReference type="ARBA" id="ARBA00022645"/>
    </source>
</evidence>
<evidence type="ECO:0000256" key="9">
    <source>
        <dbReference type="ARBA" id="ARBA00022960"/>
    </source>
</evidence>
<comment type="function">
    <text evidence="1">Removes C-terminal D-alanyl residues from sugar-peptide cell wall precursors.</text>
</comment>
<dbReference type="Gene3D" id="3.40.710.10">
    <property type="entry name" value="DD-peptidase/beta-lactamase superfamily"/>
    <property type="match status" value="1"/>
</dbReference>
<feature type="chain" id="PRO_5002991936" description="serine-type D-Ala-D-Ala carboxypeptidase" evidence="16">
    <location>
        <begin position="26"/>
        <end position="373"/>
    </location>
</feature>
<dbReference type="AlphaFoldDB" id="C8W4N4"/>
<evidence type="ECO:0000256" key="14">
    <source>
        <dbReference type="PIRSR" id="PIRSR618044-2"/>
    </source>
</evidence>
<dbReference type="InterPro" id="IPR018044">
    <property type="entry name" value="Peptidase_S11"/>
</dbReference>
<proteinExistence type="inferred from homology"/>
<keyword evidence="8 18" id="KW-0378">Hydrolase</keyword>
<dbReference type="GO" id="GO:0009002">
    <property type="term" value="F:serine-type D-Ala-D-Ala carboxypeptidase activity"/>
    <property type="evidence" value="ECO:0007669"/>
    <property type="project" value="UniProtKB-EC"/>
</dbReference>
<dbReference type="EMBL" id="CP001720">
    <property type="protein sequence ID" value="ACV63920.1"/>
    <property type="molecule type" value="Genomic_DNA"/>
</dbReference>
<evidence type="ECO:0000256" key="13">
    <source>
        <dbReference type="PIRSR" id="PIRSR618044-1"/>
    </source>
</evidence>
<name>C8W4N4_DESAS</name>
<dbReference type="PRINTS" id="PR00725">
    <property type="entry name" value="DADACBPTASE1"/>
</dbReference>
<evidence type="ECO:0000256" key="12">
    <source>
        <dbReference type="ARBA" id="ARBA00034000"/>
    </source>
</evidence>
<keyword evidence="19" id="KW-1185">Reference proteome</keyword>
<dbReference type="InterPro" id="IPR001967">
    <property type="entry name" value="Peptidase_S11_N"/>
</dbReference>
<evidence type="ECO:0000313" key="18">
    <source>
        <dbReference type="EMBL" id="ACV63920.1"/>
    </source>
</evidence>
<keyword evidence="6" id="KW-0645">Protease</keyword>
<dbReference type="PANTHER" id="PTHR21581:SF33">
    <property type="entry name" value="D-ALANYL-D-ALANINE CARBOXYPEPTIDASE DACB"/>
    <property type="match status" value="1"/>
</dbReference>
<dbReference type="KEGG" id="dae:Dtox_3178"/>
<evidence type="ECO:0000256" key="4">
    <source>
        <dbReference type="ARBA" id="ARBA00012448"/>
    </source>
</evidence>
<feature type="domain" description="Peptidase S11 D-Ala-D-Ala carboxypeptidase A C-terminal" evidence="17">
    <location>
        <begin position="267"/>
        <end position="357"/>
    </location>
</feature>
<dbReference type="UniPathway" id="UPA00219"/>
<evidence type="ECO:0000313" key="19">
    <source>
        <dbReference type="Proteomes" id="UP000002217"/>
    </source>
</evidence>
<keyword evidence="11" id="KW-0961">Cell wall biogenesis/degradation</keyword>
<dbReference type="GO" id="GO:0008360">
    <property type="term" value="P:regulation of cell shape"/>
    <property type="evidence" value="ECO:0007669"/>
    <property type="project" value="UniProtKB-KW"/>
</dbReference>
<dbReference type="GO" id="GO:0009252">
    <property type="term" value="P:peptidoglycan biosynthetic process"/>
    <property type="evidence" value="ECO:0007669"/>
    <property type="project" value="UniProtKB-UniPathway"/>
</dbReference>
<reference evidence="18 19" key="1">
    <citation type="journal article" date="2009" name="Stand. Genomic Sci.">
        <title>Complete genome sequence of Desulfotomaculum acetoxidans type strain (5575).</title>
        <authorList>
            <person name="Spring S."/>
            <person name="Lapidus A."/>
            <person name="Schroder M."/>
            <person name="Gleim D."/>
            <person name="Sims D."/>
            <person name="Meincke L."/>
            <person name="Glavina Del Rio T."/>
            <person name="Tice H."/>
            <person name="Copeland A."/>
            <person name="Cheng J.F."/>
            <person name="Lucas S."/>
            <person name="Chen F."/>
            <person name="Nolan M."/>
            <person name="Bruce D."/>
            <person name="Goodwin L."/>
            <person name="Pitluck S."/>
            <person name="Ivanova N."/>
            <person name="Mavromatis K."/>
            <person name="Mikhailova N."/>
            <person name="Pati A."/>
            <person name="Chen A."/>
            <person name="Palaniappan K."/>
            <person name="Land M."/>
            <person name="Hauser L."/>
            <person name="Chang Y.J."/>
            <person name="Jeffries C.D."/>
            <person name="Chain P."/>
            <person name="Saunders E."/>
            <person name="Brettin T."/>
            <person name="Detter J.C."/>
            <person name="Goker M."/>
            <person name="Bristow J."/>
            <person name="Eisen J.A."/>
            <person name="Markowitz V."/>
            <person name="Hugenholtz P."/>
            <person name="Kyrpides N.C."/>
            <person name="Klenk H.P."/>
            <person name="Han C."/>
        </authorList>
    </citation>
    <scope>NUCLEOTIDE SEQUENCE [LARGE SCALE GENOMIC DNA]</scope>
    <source>
        <strain evidence="19">ATCC 49208 / DSM 771 / VKM B-1644</strain>
    </source>
</reference>
<evidence type="ECO:0000256" key="11">
    <source>
        <dbReference type="ARBA" id="ARBA00023316"/>
    </source>
</evidence>
<evidence type="ECO:0000256" key="1">
    <source>
        <dbReference type="ARBA" id="ARBA00003217"/>
    </source>
</evidence>
<keyword evidence="7 16" id="KW-0732">Signal</keyword>
<keyword evidence="10" id="KW-0573">Peptidoglycan synthesis</keyword>
<dbReference type="Pfam" id="PF07943">
    <property type="entry name" value="PBP5_C"/>
    <property type="match status" value="1"/>
</dbReference>
<dbReference type="GO" id="GO:0006508">
    <property type="term" value="P:proteolysis"/>
    <property type="evidence" value="ECO:0007669"/>
    <property type="project" value="UniProtKB-KW"/>
</dbReference>
<comment type="catalytic activity">
    <reaction evidence="12">
        <text>Preferential cleavage: (Ac)2-L-Lys-D-Ala-|-D-Ala. Also transpeptidation of peptidyl-alanyl moieties that are N-acyl substituents of D-alanine.</text>
        <dbReference type="EC" id="3.4.16.4"/>
    </reaction>
</comment>
<dbReference type="SMART" id="SM00936">
    <property type="entry name" value="PBP5_C"/>
    <property type="match status" value="1"/>
</dbReference>
<comment type="pathway">
    <text evidence="2">Cell wall biogenesis; peptidoglycan biosynthesis.</text>
</comment>
<dbReference type="GO" id="GO:0071555">
    <property type="term" value="P:cell wall organization"/>
    <property type="evidence" value="ECO:0007669"/>
    <property type="project" value="UniProtKB-KW"/>
</dbReference>
<keyword evidence="9" id="KW-0133">Cell shape</keyword>
<organism evidence="18 19">
    <name type="scientific">Desulfofarcimen acetoxidans (strain ATCC 49208 / DSM 771 / KCTC 5769 / VKM B-1644 / 5575)</name>
    <name type="common">Desulfotomaculum acetoxidans</name>
    <dbReference type="NCBI Taxonomy" id="485916"/>
    <lineage>
        <taxon>Bacteria</taxon>
        <taxon>Bacillati</taxon>
        <taxon>Bacillota</taxon>
        <taxon>Clostridia</taxon>
        <taxon>Eubacteriales</taxon>
        <taxon>Peptococcaceae</taxon>
        <taxon>Desulfofarcimen</taxon>
    </lineage>
</organism>
<dbReference type="eggNOG" id="COG1686">
    <property type="taxonomic scope" value="Bacteria"/>
</dbReference>
<feature type="active site" description="Acyl-ester intermediate" evidence="13">
    <location>
        <position position="60"/>
    </location>
</feature>
<dbReference type="Pfam" id="PF00768">
    <property type="entry name" value="Peptidase_S11"/>
    <property type="match status" value="1"/>
</dbReference>
<dbReference type="RefSeq" id="WP_015758612.1">
    <property type="nucleotide sequence ID" value="NC_013216.1"/>
</dbReference>
<feature type="active site" description="Proton acceptor" evidence="13">
    <location>
        <position position="63"/>
    </location>
</feature>
<evidence type="ECO:0000256" key="16">
    <source>
        <dbReference type="SAM" id="SignalP"/>
    </source>
</evidence>
<dbReference type="InterPro" id="IPR015956">
    <property type="entry name" value="Peniciliin-bd_prot_C_sf"/>
</dbReference>
<dbReference type="SUPFAM" id="SSF56601">
    <property type="entry name" value="beta-lactamase/transpeptidase-like"/>
    <property type="match status" value="1"/>
</dbReference>
<dbReference type="HOGENOM" id="CLU_027070_7_3_9"/>
<protein>
    <recommendedName>
        <fullName evidence="4">serine-type D-Ala-D-Ala carboxypeptidase</fullName>
        <ecNumber evidence="4">3.4.16.4</ecNumber>
    </recommendedName>
</protein>
<feature type="binding site" evidence="14">
    <location>
        <position position="220"/>
    </location>
    <ligand>
        <name>substrate</name>
    </ligand>
</feature>
<accession>C8W4N4</accession>